<reference evidence="1 2" key="1">
    <citation type="submission" date="2016-10" db="EMBL/GenBank/DDBJ databases">
        <authorList>
            <person name="de Groot N.N."/>
        </authorList>
    </citation>
    <scope>NUCLEOTIDE SEQUENCE [LARGE SCALE GENOMIC DNA]</scope>
    <source>
        <strain evidence="1 2">IBRC-M 10780</strain>
    </source>
</reference>
<evidence type="ECO:0000313" key="2">
    <source>
        <dbReference type="Proteomes" id="UP000198618"/>
    </source>
</evidence>
<keyword evidence="2" id="KW-1185">Reference proteome</keyword>
<dbReference type="AlphaFoldDB" id="A0A1I0B5M5"/>
<protein>
    <recommendedName>
        <fullName evidence="3">DUF3891 family protein</fullName>
    </recommendedName>
</protein>
<dbReference type="InterPro" id="IPR024992">
    <property type="entry name" value="DUF3891"/>
</dbReference>
<accession>A0A1I0B5M5</accession>
<sequence>MIVRERKKEFVMIEQHNHAQLSGMILSNWKSTLFQGESYRKSVELANYLHDIGWKEFDQQPFWNDKVQAPYTFSDFPIHPKIVLYQHGINEVEKRDLYAALLCSEHYKRFLIQHTSIEAQSFVNEENRRQQCIRHRLENVDKDLFDFHYRLLQFGDNLSLYLCLNEPGVTNQDIHPFFKNGIPLPEGITTNSHLELTWTDENTVSLQDFPFEQPFTVTIKQKIVNKDEIAKKGLIQAYQEEAMEEFPVQLIPYN</sequence>
<name>A0A1I0B5M5_9BACI</name>
<dbReference type="Proteomes" id="UP000198618">
    <property type="component" value="Unassembled WGS sequence"/>
</dbReference>
<dbReference type="STRING" id="930131.SAMN05216389_104192"/>
<evidence type="ECO:0008006" key="3">
    <source>
        <dbReference type="Google" id="ProtNLM"/>
    </source>
</evidence>
<dbReference type="OrthoDB" id="190426at2"/>
<dbReference type="EMBL" id="FOHE01000004">
    <property type="protein sequence ID" value="SET02002.1"/>
    <property type="molecule type" value="Genomic_DNA"/>
</dbReference>
<organism evidence="1 2">
    <name type="scientific">Oceanobacillus limi</name>
    <dbReference type="NCBI Taxonomy" id="930131"/>
    <lineage>
        <taxon>Bacteria</taxon>
        <taxon>Bacillati</taxon>
        <taxon>Bacillota</taxon>
        <taxon>Bacilli</taxon>
        <taxon>Bacillales</taxon>
        <taxon>Bacillaceae</taxon>
        <taxon>Oceanobacillus</taxon>
    </lineage>
</organism>
<dbReference type="Pfam" id="PF13030">
    <property type="entry name" value="DUF3891"/>
    <property type="match status" value="1"/>
</dbReference>
<proteinExistence type="predicted"/>
<gene>
    <name evidence="1" type="ORF">SAMN05216389_104192</name>
</gene>
<evidence type="ECO:0000313" key="1">
    <source>
        <dbReference type="EMBL" id="SET02002.1"/>
    </source>
</evidence>